<dbReference type="STRING" id="1436961.SAMN05421739_11328"/>
<dbReference type="EMBL" id="FOOT01000013">
    <property type="protein sequence ID" value="SFH35927.1"/>
    <property type="molecule type" value="Genomic_DNA"/>
</dbReference>
<organism evidence="1 2">
    <name type="scientific">Pontibacter chinhatensis</name>
    <dbReference type="NCBI Taxonomy" id="1436961"/>
    <lineage>
        <taxon>Bacteria</taxon>
        <taxon>Pseudomonadati</taxon>
        <taxon>Bacteroidota</taxon>
        <taxon>Cytophagia</taxon>
        <taxon>Cytophagales</taxon>
        <taxon>Hymenobacteraceae</taxon>
        <taxon>Pontibacter</taxon>
    </lineage>
</organism>
<dbReference type="PROSITE" id="PS51257">
    <property type="entry name" value="PROKAR_LIPOPROTEIN"/>
    <property type="match status" value="1"/>
</dbReference>
<name>A0A1I2ZDJ6_9BACT</name>
<reference evidence="2" key="1">
    <citation type="submission" date="2016-10" db="EMBL/GenBank/DDBJ databases">
        <authorList>
            <person name="Varghese N."/>
            <person name="Submissions S."/>
        </authorList>
    </citation>
    <scope>NUCLEOTIDE SEQUENCE [LARGE SCALE GENOMIC DNA]</scope>
    <source>
        <strain evidence="2">LP51</strain>
    </source>
</reference>
<protein>
    <submittedName>
        <fullName evidence="1">Uncharacterized protein</fullName>
    </submittedName>
</protein>
<dbReference type="RefSeq" id="WP_092105466.1">
    <property type="nucleotide sequence ID" value="NZ_FOOT01000013.1"/>
</dbReference>
<evidence type="ECO:0000313" key="2">
    <source>
        <dbReference type="Proteomes" id="UP000198724"/>
    </source>
</evidence>
<accession>A0A1I2ZDJ6</accession>
<dbReference type="Proteomes" id="UP000198724">
    <property type="component" value="Unassembled WGS sequence"/>
</dbReference>
<sequence>MKQLYFVLIAVAIFAGCQPQEEVIKSHGIKEVHLVQFGYYYPEDYIHTEGEILDPKPKLIGYTSLQPKSGKMEV</sequence>
<gene>
    <name evidence="1" type="ORF">SAMN05421739_11328</name>
</gene>
<dbReference type="AlphaFoldDB" id="A0A1I2ZDJ6"/>
<proteinExistence type="predicted"/>
<evidence type="ECO:0000313" key="1">
    <source>
        <dbReference type="EMBL" id="SFH35927.1"/>
    </source>
</evidence>
<keyword evidence="2" id="KW-1185">Reference proteome</keyword>